<feature type="transmembrane region" description="Helical" evidence="1">
    <location>
        <begin position="23"/>
        <end position="46"/>
    </location>
</feature>
<dbReference type="EMBL" id="DNAN01000658">
    <property type="protein sequence ID" value="HAW77781.1"/>
    <property type="molecule type" value="Genomic_DNA"/>
</dbReference>
<comment type="caution">
    <text evidence="2">The sequence shown here is derived from an EMBL/GenBank/DDBJ whole genome shotgun (WGS) entry which is preliminary data.</text>
</comment>
<protein>
    <submittedName>
        <fullName evidence="2">Uncharacterized protein</fullName>
    </submittedName>
</protein>
<evidence type="ECO:0000313" key="3">
    <source>
        <dbReference type="Proteomes" id="UP000263517"/>
    </source>
</evidence>
<sequence length="163" mass="18712">MPTISLKNPIKFGDSKFFNLKRFITFIWVMPFIALSGSIFAISFASMPYSPIITIIAGLFLCIACVATLDWWCEIATDLERWHHHLRKSKFRTINLVLCSAFLGYLLVLITGYMVTASMSDNNISYLMLFLVVAVTYPIVFLRNGITGRNFIRLNRFIVNKRL</sequence>
<proteinExistence type="predicted"/>
<gene>
    <name evidence="2" type="ORF">DCW74_18860</name>
</gene>
<keyword evidence="1" id="KW-1133">Transmembrane helix</keyword>
<reference evidence="2 3" key="1">
    <citation type="journal article" date="2018" name="Nat. Biotechnol.">
        <title>A standardized bacterial taxonomy based on genome phylogeny substantially revises the tree of life.</title>
        <authorList>
            <person name="Parks D.H."/>
            <person name="Chuvochina M."/>
            <person name="Waite D.W."/>
            <person name="Rinke C."/>
            <person name="Skarshewski A."/>
            <person name="Chaumeil P.A."/>
            <person name="Hugenholtz P."/>
        </authorList>
    </citation>
    <scope>NUCLEOTIDE SEQUENCE [LARGE SCALE GENOMIC DNA]</scope>
    <source>
        <strain evidence="2">UBA11978</strain>
    </source>
</reference>
<feature type="transmembrane region" description="Helical" evidence="1">
    <location>
        <begin position="94"/>
        <end position="114"/>
    </location>
</feature>
<feature type="transmembrane region" description="Helical" evidence="1">
    <location>
        <begin position="126"/>
        <end position="146"/>
    </location>
</feature>
<name>A0A350P914_9ALTE</name>
<organism evidence="2 3">
    <name type="scientific">Alteromonas australica</name>
    <dbReference type="NCBI Taxonomy" id="589873"/>
    <lineage>
        <taxon>Bacteria</taxon>
        <taxon>Pseudomonadati</taxon>
        <taxon>Pseudomonadota</taxon>
        <taxon>Gammaproteobacteria</taxon>
        <taxon>Alteromonadales</taxon>
        <taxon>Alteromonadaceae</taxon>
        <taxon>Alteromonas/Salinimonas group</taxon>
        <taxon>Alteromonas</taxon>
    </lineage>
</organism>
<keyword evidence="1" id="KW-0812">Transmembrane</keyword>
<dbReference type="Proteomes" id="UP000263517">
    <property type="component" value="Unassembled WGS sequence"/>
</dbReference>
<evidence type="ECO:0000313" key="2">
    <source>
        <dbReference type="EMBL" id="HAW77781.1"/>
    </source>
</evidence>
<keyword evidence="1" id="KW-0472">Membrane</keyword>
<feature type="transmembrane region" description="Helical" evidence="1">
    <location>
        <begin position="52"/>
        <end position="73"/>
    </location>
</feature>
<evidence type="ECO:0000256" key="1">
    <source>
        <dbReference type="SAM" id="Phobius"/>
    </source>
</evidence>
<accession>A0A350P914</accession>
<dbReference type="AlphaFoldDB" id="A0A350P914"/>